<evidence type="ECO:0000313" key="3">
    <source>
        <dbReference type="Proteomes" id="UP000636661"/>
    </source>
</evidence>
<protein>
    <submittedName>
        <fullName evidence="2">Uncharacterized protein</fullName>
    </submittedName>
</protein>
<evidence type="ECO:0000313" key="2">
    <source>
        <dbReference type="EMBL" id="GGU62453.1"/>
    </source>
</evidence>
<feature type="compositionally biased region" description="Low complexity" evidence="1">
    <location>
        <begin position="33"/>
        <end position="53"/>
    </location>
</feature>
<evidence type="ECO:0000256" key="1">
    <source>
        <dbReference type="SAM" id="MobiDB-lite"/>
    </source>
</evidence>
<dbReference type="RefSeq" id="WP_189554333.1">
    <property type="nucleotide sequence ID" value="NZ_BMTP01000020.1"/>
</dbReference>
<dbReference type="AlphaFoldDB" id="A0A918M7L8"/>
<reference evidence="2" key="2">
    <citation type="submission" date="2020-09" db="EMBL/GenBank/DDBJ databases">
        <authorList>
            <person name="Sun Q."/>
            <person name="Ohkuma M."/>
        </authorList>
    </citation>
    <scope>NUCLEOTIDE SEQUENCE</scope>
    <source>
        <strain evidence="2">JCM 4391</strain>
    </source>
</reference>
<comment type="caution">
    <text evidence="2">The sequence shown here is derived from an EMBL/GenBank/DDBJ whole genome shotgun (WGS) entry which is preliminary data.</text>
</comment>
<dbReference type="Proteomes" id="UP000636661">
    <property type="component" value="Unassembled WGS sequence"/>
</dbReference>
<proteinExistence type="predicted"/>
<name>A0A918M7L8_9ACTN</name>
<feature type="region of interest" description="Disordered" evidence="1">
    <location>
        <begin position="1"/>
        <end position="53"/>
    </location>
</feature>
<gene>
    <name evidence="2" type="ORF">GCM10010274_59050</name>
</gene>
<sequence length="189" mass="19897">MTSPLDAEGGPHRPDYPPKTPPPPKKPVEAPRPETGTTPPIALLGGLPGPGTAVAARPRLRARIANRRAANWTLDAQPWASKSAGPKAARQVLGKLGDWGYRLPADTPVGTLTTTLVQAALADGGNRISVHLADQDHQALILVLSHQPGHAGPDDGLLHQLAAYPVVSSCGTDTDREDGGRRRWALIDL</sequence>
<keyword evidence="3" id="KW-1185">Reference proteome</keyword>
<organism evidence="2 3">
    <name type="scientific">Streptomyces lavendofoliae</name>
    <dbReference type="NCBI Taxonomy" id="67314"/>
    <lineage>
        <taxon>Bacteria</taxon>
        <taxon>Bacillati</taxon>
        <taxon>Actinomycetota</taxon>
        <taxon>Actinomycetes</taxon>
        <taxon>Kitasatosporales</taxon>
        <taxon>Streptomycetaceae</taxon>
        <taxon>Streptomyces</taxon>
    </lineage>
</organism>
<dbReference type="EMBL" id="BMTP01000020">
    <property type="protein sequence ID" value="GGU62453.1"/>
    <property type="molecule type" value="Genomic_DNA"/>
</dbReference>
<accession>A0A918M7L8</accession>
<reference evidence="2" key="1">
    <citation type="journal article" date="2014" name="Int. J. Syst. Evol. Microbiol.">
        <title>Complete genome sequence of Corynebacterium casei LMG S-19264T (=DSM 44701T), isolated from a smear-ripened cheese.</title>
        <authorList>
            <consortium name="US DOE Joint Genome Institute (JGI-PGF)"/>
            <person name="Walter F."/>
            <person name="Albersmeier A."/>
            <person name="Kalinowski J."/>
            <person name="Ruckert C."/>
        </authorList>
    </citation>
    <scope>NUCLEOTIDE SEQUENCE</scope>
    <source>
        <strain evidence="2">JCM 4391</strain>
    </source>
</reference>